<dbReference type="EMBL" id="CAJNOC010001766">
    <property type="protein sequence ID" value="CAF0889344.1"/>
    <property type="molecule type" value="Genomic_DNA"/>
</dbReference>
<reference evidence="2" key="1">
    <citation type="submission" date="2021-02" db="EMBL/GenBank/DDBJ databases">
        <authorList>
            <person name="Nowell W R."/>
        </authorList>
    </citation>
    <scope>NUCLEOTIDE SEQUENCE</scope>
    <source>
        <strain evidence="2">Ploen Becks lab</strain>
    </source>
</reference>
<keyword evidence="3" id="KW-1185">Reference proteome</keyword>
<gene>
    <name evidence="2" type="ORF">OXX778_LOCUS10826</name>
</gene>
<name>A0A813YUR0_9BILA</name>
<dbReference type="AlphaFoldDB" id="A0A813YUR0"/>
<dbReference type="Proteomes" id="UP000663879">
    <property type="component" value="Unassembled WGS sequence"/>
</dbReference>
<evidence type="ECO:0000313" key="2">
    <source>
        <dbReference type="EMBL" id="CAF0889344.1"/>
    </source>
</evidence>
<evidence type="ECO:0000256" key="1">
    <source>
        <dbReference type="SAM" id="MobiDB-lite"/>
    </source>
</evidence>
<proteinExistence type="predicted"/>
<sequence>GNLNRHMKLHETPQINQQLNEKEKNPKSSTPEQPRFYSFLYSQYYHQLPNVNLSFSDYF</sequence>
<protein>
    <submittedName>
        <fullName evidence="2">Uncharacterized protein</fullName>
    </submittedName>
</protein>
<accession>A0A813YUR0</accession>
<feature type="non-terminal residue" evidence="2">
    <location>
        <position position="1"/>
    </location>
</feature>
<comment type="caution">
    <text evidence="2">The sequence shown here is derived from an EMBL/GenBank/DDBJ whole genome shotgun (WGS) entry which is preliminary data.</text>
</comment>
<evidence type="ECO:0000313" key="3">
    <source>
        <dbReference type="Proteomes" id="UP000663879"/>
    </source>
</evidence>
<organism evidence="2 3">
    <name type="scientific">Brachionus calyciflorus</name>
    <dbReference type="NCBI Taxonomy" id="104777"/>
    <lineage>
        <taxon>Eukaryota</taxon>
        <taxon>Metazoa</taxon>
        <taxon>Spiralia</taxon>
        <taxon>Gnathifera</taxon>
        <taxon>Rotifera</taxon>
        <taxon>Eurotatoria</taxon>
        <taxon>Monogononta</taxon>
        <taxon>Pseudotrocha</taxon>
        <taxon>Ploima</taxon>
        <taxon>Brachionidae</taxon>
        <taxon>Brachionus</taxon>
    </lineage>
</organism>
<feature type="region of interest" description="Disordered" evidence="1">
    <location>
        <begin position="1"/>
        <end position="32"/>
    </location>
</feature>